<organism evidence="5 6">
    <name type="scientific">Nocardia macrotermitis</name>
    <dbReference type="NCBI Taxonomy" id="2585198"/>
    <lineage>
        <taxon>Bacteria</taxon>
        <taxon>Bacillati</taxon>
        <taxon>Actinomycetota</taxon>
        <taxon>Actinomycetes</taxon>
        <taxon>Mycobacteriales</taxon>
        <taxon>Nocardiaceae</taxon>
        <taxon>Nocardia</taxon>
    </lineage>
</organism>
<evidence type="ECO:0000259" key="4">
    <source>
        <dbReference type="Pfam" id="PF25863"/>
    </source>
</evidence>
<dbReference type="Proteomes" id="UP000438448">
    <property type="component" value="Unassembled WGS sequence"/>
</dbReference>
<dbReference type="InterPro" id="IPR047992">
    <property type="entry name" value="BREX_PglZ"/>
</dbReference>
<dbReference type="EMBL" id="WEGK01000014">
    <property type="protein sequence ID" value="MQY22655.1"/>
    <property type="molecule type" value="Genomic_DNA"/>
</dbReference>
<feature type="region of interest" description="Disordered" evidence="1">
    <location>
        <begin position="712"/>
        <end position="733"/>
    </location>
</feature>
<evidence type="ECO:0000256" key="1">
    <source>
        <dbReference type="SAM" id="MobiDB-lite"/>
    </source>
</evidence>
<dbReference type="Pfam" id="PF25862">
    <property type="entry name" value="PglZ_1st"/>
    <property type="match status" value="1"/>
</dbReference>
<comment type="caution">
    <text evidence="5">The sequence shown here is derived from an EMBL/GenBank/DDBJ whole genome shotgun (WGS) entry which is preliminary data.</text>
</comment>
<protein>
    <recommendedName>
        <fullName evidence="7">PglZ domain-containing protein</fullName>
    </recommendedName>
</protein>
<name>A0A7K0DA56_9NOCA</name>
<accession>A0A7K0DA56</accession>
<feature type="domain" description="Alkaline phosphatase-like protein PglZ N-terminal" evidence="3">
    <location>
        <begin position="17"/>
        <end position="118"/>
    </location>
</feature>
<feature type="domain" description="Alkaline phosphatase-like protein PglZ C-terminal" evidence="4">
    <location>
        <begin position="765"/>
        <end position="862"/>
    </location>
</feature>
<evidence type="ECO:0000259" key="3">
    <source>
        <dbReference type="Pfam" id="PF25862"/>
    </source>
</evidence>
<dbReference type="Pfam" id="PF25863">
    <property type="entry name" value="PglZ_C"/>
    <property type="match status" value="1"/>
</dbReference>
<dbReference type="AlphaFoldDB" id="A0A7K0DA56"/>
<evidence type="ECO:0000313" key="6">
    <source>
        <dbReference type="Proteomes" id="UP000438448"/>
    </source>
</evidence>
<evidence type="ECO:0000259" key="2">
    <source>
        <dbReference type="Pfam" id="PF25861"/>
    </source>
</evidence>
<dbReference type="InterPro" id="IPR058880">
    <property type="entry name" value="PglZ_N"/>
</dbReference>
<sequence>MSETATHAALPRLKSADVAHYLSADPSVADALTGRGDRTVVLLRAEPSWEGPGELTMGDHRALVASAPSALAVHELVLHHLETPDGPQALVVLTDREHEDLDPAILSRTHRRRVNPVDRWDIVRNAFGATGIDEWIKREPWAAEALLDAAGPNGWPRVPGALSRGEALSALASRRLRLPPSGTDRIDPATLLHWSHIPGNPELFLDLRDRERDGLTTFLTDDEQAGAVAAVLIELVRAGHGADAVSFGLVVAALWLHPEPDGGTYQARGRAERRLGERPAVSTDELDHRMMLFGRACLDYFDVQLSRANDPRARSVNGRVSDPGTDSDTPWSLSARAARRIVDPILRRAGELAHELGAGTAAEASPVLRAGLDARFIAVGNALSRNDSAATAGAVRELLEHRLAGDPELEVRIRRVEMAQRLARWLADDPDTTVDTVVDALDRHMREISWVDRALSYLEAGGDTDPALTIPYRTLGNEVRKRRRGLDHAFATTFAAEKAAGADQSGMLTVETFLSRVVAPIAGYRRVLLLVVDGMSAAIATELADRLLDGWNEYDPCPEGGDPRRRVMTAVEPSSTAVVRTSLFAGKPMQGDRSAEKREFSRHSFWGTKKTATVLDLDDPESRGDDLAAVLADPDQHLAVVLKSTDLPDLLRTAAEEGMAVLITGDHSGASVAEATIPILAFLPFGVESPILSRQPVWRQLGDQSPYWWSSDRPAAAATHTSRGTPARRRTTDRAAKERMQGLEPMFELPEISTATSPSASNTVDDDLVARLLGSDIFQGQRALLARPPQPATVDKAIRALLRGPLPITALAQRVGFPAVRATGFAAILSQLLNFDGITVLETLGDGRTLKLDVARLRTQFGV</sequence>
<dbReference type="OrthoDB" id="6725302at2"/>
<dbReference type="Pfam" id="PF25861">
    <property type="entry name" value="PglZ_2nd"/>
    <property type="match status" value="1"/>
</dbReference>
<dbReference type="InterPro" id="IPR058882">
    <property type="entry name" value="PglZ_C"/>
</dbReference>
<reference evidence="5 6" key="1">
    <citation type="submission" date="2019-10" db="EMBL/GenBank/DDBJ databases">
        <title>Nocardia macrotermitis sp. nov. and Nocardia aurantia sp. nov., isolated from the gut of fungus growing-termite Macrotermes natalensis.</title>
        <authorList>
            <person name="Benndorf R."/>
            <person name="Schwitalla J."/>
            <person name="Martin K."/>
            <person name="De Beer W."/>
            <person name="Kaster A.-K."/>
            <person name="Vollmers J."/>
            <person name="Poulsen M."/>
            <person name="Beemelmanns C."/>
        </authorList>
    </citation>
    <scope>NUCLEOTIDE SEQUENCE [LARGE SCALE GENOMIC DNA]</scope>
    <source>
        <strain evidence="5 6">RB20</strain>
    </source>
</reference>
<dbReference type="RefSeq" id="WP_153414426.1">
    <property type="nucleotide sequence ID" value="NZ_WEGK01000014.1"/>
</dbReference>
<evidence type="ECO:0008006" key="7">
    <source>
        <dbReference type="Google" id="ProtNLM"/>
    </source>
</evidence>
<gene>
    <name evidence="5" type="ORF">NRB20_57730</name>
</gene>
<feature type="domain" description="Alkaline phosphatase-like protein PglZ second" evidence="2">
    <location>
        <begin position="187"/>
        <end position="367"/>
    </location>
</feature>
<keyword evidence="6" id="KW-1185">Reference proteome</keyword>
<dbReference type="InterPro" id="IPR058881">
    <property type="entry name" value="PglZ_2nd"/>
</dbReference>
<evidence type="ECO:0000313" key="5">
    <source>
        <dbReference type="EMBL" id="MQY22655.1"/>
    </source>
</evidence>
<proteinExistence type="predicted"/>
<dbReference type="NCBIfam" id="NF033446">
    <property type="entry name" value="BREX_PglZ_2"/>
    <property type="match status" value="1"/>
</dbReference>